<gene>
    <name evidence="1" type="ORF">AVDCRST_MAG09-1982</name>
</gene>
<sequence length="54" mass="6240">MQHRPQVVAQVGVQHWTFCPIGKGERMRHRLSDVLVRCPRARHTRHESAGACPR</sequence>
<reference evidence="1" key="1">
    <citation type="submission" date="2020-02" db="EMBL/GenBank/DDBJ databases">
        <authorList>
            <person name="Meier V. D."/>
        </authorList>
    </citation>
    <scope>NUCLEOTIDE SEQUENCE</scope>
    <source>
        <strain evidence="1">AVDCRST_MAG09</strain>
    </source>
</reference>
<dbReference type="AlphaFoldDB" id="A0A6J4T9A7"/>
<proteinExistence type="predicted"/>
<evidence type="ECO:0000313" key="1">
    <source>
        <dbReference type="EMBL" id="CAA9517145.1"/>
    </source>
</evidence>
<name>A0A6J4T9A7_9SPHN</name>
<dbReference type="EMBL" id="CADCVZ010000046">
    <property type="protein sequence ID" value="CAA9517145.1"/>
    <property type="molecule type" value="Genomic_DNA"/>
</dbReference>
<organism evidence="1">
    <name type="scientific">uncultured Sphingomonas sp</name>
    <dbReference type="NCBI Taxonomy" id="158754"/>
    <lineage>
        <taxon>Bacteria</taxon>
        <taxon>Pseudomonadati</taxon>
        <taxon>Pseudomonadota</taxon>
        <taxon>Alphaproteobacteria</taxon>
        <taxon>Sphingomonadales</taxon>
        <taxon>Sphingomonadaceae</taxon>
        <taxon>Sphingomonas</taxon>
        <taxon>environmental samples</taxon>
    </lineage>
</organism>
<accession>A0A6J4T9A7</accession>
<protein>
    <submittedName>
        <fullName evidence="1">Uncharacterized protein</fullName>
    </submittedName>
</protein>